<dbReference type="PANTHER" id="PTHR11644">
    <property type="entry name" value="CYTIDINE DEAMINASE"/>
    <property type="match status" value="1"/>
</dbReference>
<dbReference type="OrthoDB" id="414540at2759"/>
<dbReference type="GO" id="GO:0004126">
    <property type="term" value="F:cytidine deaminase activity"/>
    <property type="evidence" value="ECO:0007669"/>
    <property type="project" value="UniProtKB-UniRule"/>
</dbReference>
<keyword evidence="5 12" id="KW-0479">Metal-binding</keyword>
<evidence type="ECO:0000256" key="13">
    <source>
        <dbReference type="RuleBase" id="RU364006"/>
    </source>
</evidence>
<evidence type="ECO:0000256" key="2">
    <source>
        <dbReference type="ARBA" id="ARBA00003949"/>
    </source>
</evidence>
<dbReference type="PANTHER" id="PTHR11644:SF2">
    <property type="entry name" value="CYTIDINE DEAMINASE"/>
    <property type="match status" value="1"/>
</dbReference>
<dbReference type="GO" id="GO:0005829">
    <property type="term" value="C:cytosol"/>
    <property type="evidence" value="ECO:0007669"/>
    <property type="project" value="TreeGrafter"/>
</dbReference>
<dbReference type="Pfam" id="PF00383">
    <property type="entry name" value="dCMP_cyt_deam_1"/>
    <property type="match status" value="1"/>
</dbReference>
<name>F8P2Z9_SERL9</name>
<feature type="binding site" evidence="12">
    <location>
        <position position="62"/>
    </location>
    <ligand>
        <name>Zn(2+)</name>
        <dbReference type="ChEBI" id="CHEBI:29105"/>
        <note>catalytic</note>
    </ligand>
</feature>
<organism>
    <name type="scientific">Serpula lacrymans var. lacrymans (strain S7.9)</name>
    <name type="common">Dry rot fungus</name>
    <dbReference type="NCBI Taxonomy" id="578457"/>
    <lineage>
        <taxon>Eukaryota</taxon>
        <taxon>Fungi</taxon>
        <taxon>Dikarya</taxon>
        <taxon>Basidiomycota</taxon>
        <taxon>Agaricomycotina</taxon>
        <taxon>Agaricomycetes</taxon>
        <taxon>Agaricomycetidae</taxon>
        <taxon>Boletales</taxon>
        <taxon>Coniophorineae</taxon>
        <taxon>Serpulaceae</taxon>
        <taxon>Serpula</taxon>
    </lineage>
</organism>
<evidence type="ECO:0000256" key="12">
    <source>
        <dbReference type="PIRSR" id="PIRSR606262-3"/>
    </source>
</evidence>
<dbReference type="KEGG" id="sla:SERLADRAFT_451367"/>
<sequence length="155" mass="16722">MSSINEISPADRERLIRGSIEAKKFAYSRYSNFHVGAALLTTDGQIIRGANVENASYGGTICAERTALVKAVSEGIKDFVALAVVSDIASPCSPCGICRQFIREFCALEMPIYLVPVDYPQTGDGVKDGGVLNTTLGELLPHSFGPEQLELPRQE</sequence>
<evidence type="ECO:0000256" key="11">
    <source>
        <dbReference type="PIRSR" id="PIRSR606262-2"/>
    </source>
</evidence>
<feature type="domain" description="CMP/dCMP-type deaminase" evidence="14">
    <location>
        <begin position="10"/>
        <end position="147"/>
    </location>
</feature>
<feature type="binding site" evidence="11">
    <location>
        <begin position="51"/>
        <end position="57"/>
    </location>
    <ligand>
        <name>substrate</name>
    </ligand>
</feature>
<dbReference type="Proteomes" id="UP000008064">
    <property type="component" value="Unassembled WGS sequence"/>
</dbReference>
<feature type="binding site" evidence="12">
    <location>
        <position position="98"/>
    </location>
    <ligand>
        <name>Zn(2+)</name>
        <dbReference type="ChEBI" id="CHEBI:29105"/>
        <note>catalytic</note>
    </ligand>
</feature>
<evidence type="ECO:0000256" key="9">
    <source>
        <dbReference type="ARBA" id="ARBA00049558"/>
    </source>
</evidence>
<evidence type="ECO:0000256" key="10">
    <source>
        <dbReference type="PIRSR" id="PIRSR606262-1"/>
    </source>
</evidence>
<gene>
    <name evidence="15" type="ORF">SERLADRAFT_451367</name>
</gene>
<comment type="similarity">
    <text evidence="3 13">Belongs to the cytidine and deoxycytidylate deaminase family.</text>
</comment>
<dbReference type="PROSITE" id="PS51747">
    <property type="entry name" value="CYT_DCMP_DEAMINASES_2"/>
    <property type="match status" value="1"/>
</dbReference>
<evidence type="ECO:0000256" key="7">
    <source>
        <dbReference type="ARBA" id="ARBA00022833"/>
    </source>
</evidence>
<keyword evidence="7 12" id="KW-0862">Zinc</keyword>
<dbReference type="GO" id="GO:0055086">
    <property type="term" value="P:nucleobase-containing small molecule metabolic process"/>
    <property type="evidence" value="ECO:0007669"/>
    <property type="project" value="UniProtKB-ARBA"/>
</dbReference>
<protein>
    <recommendedName>
        <fullName evidence="4 13">Cytidine deaminase</fullName>
        <ecNumber evidence="4 13">3.5.4.5</ecNumber>
    </recommendedName>
    <alternativeName>
        <fullName evidence="8 13">Cytidine aminohydrolase</fullName>
    </alternativeName>
</protein>
<evidence type="ECO:0000256" key="1">
    <source>
        <dbReference type="ARBA" id="ARBA00001947"/>
    </source>
</evidence>
<evidence type="ECO:0000256" key="8">
    <source>
        <dbReference type="ARBA" id="ARBA00032005"/>
    </source>
</evidence>
<evidence type="ECO:0000259" key="14">
    <source>
        <dbReference type="PROSITE" id="PS51747"/>
    </source>
</evidence>
<dbReference type="EMBL" id="GL945437">
    <property type="protein sequence ID" value="EGO22531.1"/>
    <property type="molecule type" value="Genomic_DNA"/>
</dbReference>
<dbReference type="NCBIfam" id="TIGR01354">
    <property type="entry name" value="cyt_deam_tetra"/>
    <property type="match status" value="1"/>
</dbReference>
<dbReference type="RefSeq" id="XP_007321069.1">
    <property type="nucleotide sequence ID" value="XM_007321007.1"/>
</dbReference>
<comment type="catalytic activity">
    <reaction evidence="9 13">
        <text>cytidine + H2O + H(+) = uridine + NH4(+)</text>
        <dbReference type="Rhea" id="RHEA:16069"/>
        <dbReference type="ChEBI" id="CHEBI:15377"/>
        <dbReference type="ChEBI" id="CHEBI:15378"/>
        <dbReference type="ChEBI" id="CHEBI:16704"/>
        <dbReference type="ChEBI" id="CHEBI:17562"/>
        <dbReference type="ChEBI" id="CHEBI:28938"/>
        <dbReference type="EC" id="3.5.4.5"/>
    </reaction>
</comment>
<dbReference type="HOGENOM" id="CLU_097262_0_1_1"/>
<accession>F8P2Z9</accession>
<dbReference type="EC" id="3.5.4.5" evidence="4 13"/>
<dbReference type="GO" id="GO:0042802">
    <property type="term" value="F:identical protein binding"/>
    <property type="evidence" value="ECO:0007669"/>
    <property type="project" value="UniProtKB-ARBA"/>
</dbReference>
<feature type="binding site" evidence="12">
    <location>
        <position position="95"/>
    </location>
    <ligand>
        <name>Zn(2+)</name>
        <dbReference type="ChEBI" id="CHEBI:29105"/>
        <note>catalytic</note>
    </ligand>
</feature>
<dbReference type="InterPro" id="IPR002125">
    <property type="entry name" value="CMP_dCMP_dom"/>
</dbReference>
<dbReference type="InterPro" id="IPR006262">
    <property type="entry name" value="Cyt_deam_tetra"/>
</dbReference>
<dbReference type="GO" id="GO:0008270">
    <property type="term" value="F:zinc ion binding"/>
    <property type="evidence" value="ECO:0007669"/>
    <property type="project" value="UniProtKB-UniRule"/>
</dbReference>
<evidence type="ECO:0000256" key="6">
    <source>
        <dbReference type="ARBA" id="ARBA00022801"/>
    </source>
</evidence>
<evidence type="ECO:0000313" key="15">
    <source>
        <dbReference type="EMBL" id="EGO22531.1"/>
    </source>
</evidence>
<comment type="function">
    <text evidence="2 13">This enzyme scavenges exogenous and endogenous cytidine and 2'-deoxycytidine for UMP synthesis.</text>
</comment>
<dbReference type="GeneID" id="18816734"/>
<reference evidence="15" key="1">
    <citation type="submission" date="2011-04" db="EMBL/GenBank/DDBJ databases">
        <title>Evolution of plant cell wall degrading machinery underlies the functional diversity of forest fungi.</title>
        <authorList>
            <consortium name="US DOE Joint Genome Institute (JGI-PGF)"/>
            <person name="Eastwood D.C."/>
            <person name="Floudas D."/>
            <person name="Binder M."/>
            <person name="Majcherczyk A."/>
            <person name="Schneider P."/>
            <person name="Aerts A."/>
            <person name="Asiegbu F.O."/>
            <person name="Baker S.E."/>
            <person name="Barry K."/>
            <person name="Bendiksby M."/>
            <person name="Blumentritt M."/>
            <person name="Coutinho P.M."/>
            <person name="Cullen D."/>
            <person name="Cullen D."/>
            <person name="Gathman A."/>
            <person name="Goodell B."/>
            <person name="Henrissat B."/>
            <person name="Ihrmark K."/>
            <person name="Kauserud H."/>
            <person name="Kohler A."/>
            <person name="LaButti K."/>
            <person name="Lapidus A."/>
            <person name="Lavin J.L."/>
            <person name="Lee Y.-H."/>
            <person name="Lindquist E."/>
            <person name="Lilly W."/>
            <person name="Lucas S."/>
            <person name="Morin E."/>
            <person name="Murat C."/>
            <person name="Oguiza J.A."/>
            <person name="Park J."/>
            <person name="Pisabarro A.G."/>
            <person name="Riley R."/>
            <person name="Rosling A."/>
            <person name="Salamov A."/>
            <person name="Schmidt O."/>
            <person name="Schmutz J."/>
            <person name="Skrede I."/>
            <person name="Stenlid J."/>
            <person name="Wiebenga A."/>
            <person name="Xie X."/>
            <person name="Kues U."/>
            <person name="Hibbett D.S."/>
            <person name="Hoffmeister D."/>
            <person name="Hogberg N."/>
            <person name="Martin F."/>
            <person name="Grigoriev I.V."/>
            <person name="Watkinson S.C."/>
        </authorList>
    </citation>
    <scope>NUCLEOTIDE SEQUENCE</scope>
    <source>
        <strain evidence="15">S7.9</strain>
    </source>
</reference>
<dbReference type="InterPro" id="IPR016192">
    <property type="entry name" value="APOBEC/CMP_deaminase_Zn-bd"/>
</dbReference>
<keyword evidence="6 13" id="KW-0378">Hydrolase</keyword>
<dbReference type="InterPro" id="IPR016193">
    <property type="entry name" value="Cytidine_deaminase-like"/>
</dbReference>
<dbReference type="PROSITE" id="PS00903">
    <property type="entry name" value="CYT_DCMP_DEAMINASES_1"/>
    <property type="match status" value="1"/>
</dbReference>
<comment type="cofactor">
    <cofactor evidence="1 12 13">
        <name>Zn(2+)</name>
        <dbReference type="ChEBI" id="CHEBI:29105"/>
    </cofactor>
</comment>
<dbReference type="InterPro" id="IPR050202">
    <property type="entry name" value="Cyt/Deoxycyt_deaminase"/>
</dbReference>
<dbReference type="SUPFAM" id="SSF53927">
    <property type="entry name" value="Cytidine deaminase-like"/>
    <property type="match status" value="1"/>
</dbReference>
<dbReference type="AlphaFoldDB" id="F8P2Z9"/>
<evidence type="ECO:0000256" key="4">
    <source>
        <dbReference type="ARBA" id="ARBA00012783"/>
    </source>
</evidence>
<dbReference type="FunFam" id="3.40.140.10:FF:000008">
    <property type="entry name" value="Cytidine deaminase"/>
    <property type="match status" value="1"/>
</dbReference>
<dbReference type="NCBIfam" id="NF004064">
    <property type="entry name" value="PRK05578.1"/>
    <property type="match status" value="1"/>
</dbReference>
<dbReference type="CDD" id="cd01283">
    <property type="entry name" value="cytidine_deaminase"/>
    <property type="match status" value="1"/>
</dbReference>
<evidence type="ECO:0000256" key="3">
    <source>
        <dbReference type="ARBA" id="ARBA00006576"/>
    </source>
</evidence>
<dbReference type="GO" id="GO:0072527">
    <property type="term" value="P:pyrimidine-containing compound metabolic process"/>
    <property type="evidence" value="ECO:0007669"/>
    <property type="project" value="UniProtKB-ARBA"/>
</dbReference>
<proteinExistence type="inferred from homology"/>
<dbReference type="Gene3D" id="3.40.140.10">
    <property type="entry name" value="Cytidine Deaminase, domain 2"/>
    <property type="match status" value="1"/>
</dbReference>
<comment type="catalytic activity">
    <reaction evidence="13">
        <text>2'-deoxycytidine + H2O + H(+) = 2'-deoxyuridine + NH4(+)</text>
        <dbReference type="Rhea" id="RHEA:13433"/>
        <dbReference type="ChEBI" id="CHEBI:15377"/>
        <dbReference type="ChEBI" id="CHEBI:15378"/>
        <dbReference type="ChEBI" id="CHEBI:15698"/>
        <dbReference type="ChEBI" id="CHEBI:16450"/>
        <dbReference type="ChEBI" id="CHEBI:28938"/>
        <dbReference type="EC" id="3.5.4.5"/>
    </reaction>
</comment>
<evidence type="ECO:0000256" key="5">
    <source>
        <dbReference type="ARBA" id="ARBA00022723"/>
    </source>
</evidence>
<feature type="active site" description="Proton donor" evidence="10">
    <location>
        <position position="64"/>
    </location>
</feature>